<dbReference type="SMART" id="SM00490">
    <property type="entry name" value="HELICc"/>
    <property type="match status" value="1"/>
</dbReference>
<feature type="domain" description="Helicase C-terminal" evidence="15">
    <location>
        <begin position="177"/>
        <end position="331"/>
    </location>
</feature>
<dbReference type="GO" id="GO:0043138">
    <property type="term" value="F:3'-5' DNA helicase activity"/>
    <property type="evidence" value="ECO:0007669"/>
    <property type="project" value="UniProtKB-EC"/>
</dbReference>
<protein>
    <recommendedName>
        <fullName evidence="11">DNA 3'-5' helicase</fullName>
        <ecNumber evidence="11">5.6.2.4</ecNumber>
    </recommendedName>
</protein>
<evidence type="ECO:0000256" key="10">
    <source>
        <dbReference type="ARBA" id="ARBA00034617"/>
    </source>
</evidence>
<organism evidence="16">
    <name type="scientific">Ananas comosus var. bracteatus</name>
    <name type="common">red pineapple</name>
    <dbReference type="NCBI Taxonomy" id="296719"/>
    <lineage>
        <taxon>Eukaryota</taxon>
        <taxon>Viridiplantae</taxon>
        <taxon>Streptophyta</taxon>
        <taxon>Embryophyta</taxon>
        <taxon>Tracheophyta</taxon>
        <taxon>Spermatophyta</taxon>
        <taxon>Magnoliopsida</taxon>
        <taxon>Liliopsida</taxon>
        <taxon>Poales</taxon>
        <taxon>Bromeliaceae</taxon>
        <taxon>Bromelioideae</taxon>
        <taxon>Ananas</taxon>
    </lineage>
</organism>
<dbReference type="InterPro" id="IPR044876">
    <property type="entry name" value="HRDC_dom_sf"/>
</dbReference>
<comment type="cofactor">
    <cofactor evidence="1">
        <name>Zn(2+)</name>
        <dbReference type="ChEBI" id="CHEBI:29105"/>
    </cofactor>
</comment>
<evidence type="ECO:0000256" key="6">
    <source>
        <dbReference type="ARBA" id="ARBA00022741"/>
    </source>
</evidence>
<dbReference type="InterPro" id="IPR010997">
    <property type="entry name" value="HRDC-like_sf"/>
</dbReference>
<dbReference type="UniPathway" id="UPA00845"/>
<dbReference type="Gene3D" id="1.10.10.10">
    <property type="entry name" value="Winged helix-like DNA-binding domain superfamily/Winged helix DNA-binding domain"/>
    <property type="match status" value="1"/>
</dbReference>
<dbReference type="InterPro" id="IPR004589">
    <property type="entry name" value="DNA_helicase_ATP-dep_RecQ"/>
</dbReference>
<dbReference type="PANTHER" id="PTHR32116">
    <property type="entry name" value="GALACTURONOSYLTRANSFERASE 4-RELATED"/>
    <property type="match status" value="1"/>
</dbReference>
<evidence type="ECO:0000256" key="1">
    <source>
        <dbReference type="ARBA" id="ARBA00001947"/>
    </source>
</evidence>
<dbReference type="GO" id="GO:0047262">
    <property type="term" value="F:polygalacturonate 4-alpha-galacturonosyltransferase activity"/>
    <property type="evidence" value="ECO:0007669"/>
    <property type="project" value="InterPro"/>
</dbReference>
<dbReference type="InterPro" id="IPR002495">
    <property type="entry name" value="Glyco_trans_8"/>
</dbReference>
<dbReference type="SMART" id="SM00956">
    <property type="entry name" value="RQC"/>
    <property type="match status" value="1"/>
</dbReference>
<evidence type="ECO:0000256" key="7">
    <source>
        <dbReference type="ARBA" id="ARBA00022840"/>
    </source>
</evidence>
<evidence type="ECO:0000313" key="16">
    <source>
        <dbReference type="EMBL" id="CAD1833109.1"/>
    </source>
</evidence>
<dbReference type="PROSITE" id="PS50967">
    <property type="entry name" value="HRDC"/>
    <property type="match status" value="1"/>
</dbReference>
<dbReference type="NCBIfam" id="TIGR00614">
    <property type="entry name" value="recQ_fam"/>
    <property type="match status" value="1"/>
</dbReference>
<dbReference type="EC" id="5.6.2.4" evidence="11"/>
<evidence type="ECO:0000256" key="12">
    <source>
        <dbReference type="SAM" id="MobiDB-lite"/>
    </source>
</evidence>
<name>A0A6V7PQH2_ANACO</name>
<evidence type="ECO:0000256" key="11">
    <source>
        <dbReference type="ARBA" id="ARBA00034808"/>
    </source>
</evidence>
<dbReference type="Pfam" id="PF00270">
    <property type="entry name" value="DEAD"/>
    <property type="match status" value="1"/>
</dbReference>
<keyword evidence="7" id="KW-0067">ATP-binding</keyword>
<comment type="pathway">
    <text evidence="2">Glycan metabolism; pectin biosynthesis.</text>
</comment>
<dbReference type="GO" id="GO:0005524">
    <property type="term" value="F:ATP binding"/>
    <property type="evidence" value="ECO:0007669"/>
    <property type="project" value="UniProtKB-KW"/>
</dbReference>
<dbReference type="PANTHER" id="PTHR32116:SF12">
    <property type="entry name" value="GALACTURONOSYLTRANSFERASE 7-RELATED"/>
    <property type="match status" value="1"/>
</dbReference>
<dbReference type="Pfam" id="PF00271">
    <property type="entry name" value="Helicase_C"/>
    <property type="match status" value="1"/>
</dbReference>
<dbReference type="GO" id="GO:0006281">
    <property type="term" value="P:DNA repair"/>
    <property type="evidence" value="ECO:0007669"/>
    <property type="project" value="InterPro"/>
</dbReference>
<reference evidence="16" key="1">
    <citation type="submission" date="2020-07" db="EMBL/GenBank/DDBJ databases">
        <authorList>
            <person name="Lin J."/>
        </authorList>
    </citation>
    <scope>NUCLEOTIDE SEQUENCE</scope>
</reference>
<dbReference type="Pfam" id="PF25557">
    <property type="entry name" value="GAUT_1"/>
    <property type="match status" value="1"/>
</dbReference>
<feature type="domain" description="HRDC" evidence="13">
    <location>
        <begin position="482"/>
        <end position="563"/>
    </location>
</feature>
<dbReference type="SUPFAM" id="SSF47819">
    <property type="entry name" value="HRDC-like"/>
    <property type="match status" value="1"/>
</dbReference>
<dbReference type="GO" id="GO:0045489">
    <property type="term" value="P:pectin biosynthetic process"/>
    <property type="evidence" value="ECO:0007669"/>
    <property type="project" value="UniProtKB-UniPathway"/>
</dbReference>
<dbReference type="InterPro" id="IPR014001">
    <property type="entry name" value="Helicase_ATP-bd"/>
</dbReference>
<dbReference type="PROSITE" id="PS51194">
    <property type="entry name" value="HELICASE_CTER"/>
    <property type="match status" value="1"/>
</dbReference>
<dbReference type="InterPro" id="IPR029993">
    <property type="entry name" value="GAUT"/>
</dbReference>
<comment type="similarity">
    <text evidence="3">Belongs to the helicase family. RecQ subfamily.</text>
</comment>
<evidence type="ECO:0000256" key="9">
    <source>
        <dbReference type="ARBA" id="ARBA00023235"/>
    </source>
</evidence>
<dbReference type="Gene3D" id="3.40.50.300">
    <property type="entry name" value="P-loop containing nucleotide triphosphate hydrolases"/>
    <property type="match status" value="2"/>
</dbReference>
<dbReference type="CDD" id="cd18794">
    <property type="entry name" value="SF2_C_RecQ"/>
    <property type="match status" value="1"/>
</dbReference>
<proteinExistence type="inferred from homology"/>
<evidence type="ECO:0000256" key="8">
    <source>
        <dbReference type="ARBA" id="ARBA00023125"/>
    </source>
</evidence>
<gene>
    <name evidence="16" type="ORF">CB5_LOCUS16320</name>
</gene>
<dbReference type="Pfam" id="PF09382">
    <property type="entry name" value="RQC"/>
    <property type="match status" value="1"/>
</dbReference>
<dbReference type="InterPro" id="IPR036390">
    <property type="entry name" value="WH_DNA-bd_sf"/>
</dbReference>
<keyword evidence="9" id="KW-0413">Isomerase</keyword>
<dbReference type="InterPro" id="IPR002121">
    <property type="entry name" value="HRDC_dom"/>
</dbReference>
<dbReference type="InterPro" id="IPR027417">
    <property type="entry name" value="P-loop_NTPase"/>
</dbReference>
<feature type="region of interest" description="Disordered" evidence="12">
    <location>
        <begin position="792"/>
        <end position="839"/>
    </location>
</feature>
<evidence type="ECO:0000259" key="13">
    <source>
        <dbReference type="PROSITE" id="PS50967"/>
    </source>
</evidence>
<dbReference type="InterPro" id="IPR011545">
    <property type="entry name" value="DEAD/DEAH_box_helicase_dom"/>
</dbReference>
<dbReference type="CDD" id="cd17920">
    <property type="entry name" value="DEXHc_RecQ"/>
    <property type="match status" value="1"/>
</dbReference>
<dbReference type="Pfam" id="PF01501">
    <property type="entry name" value="Glyco_transf_8"/>
    <property type="match status" value="1"/>
</dbReference>
<dbReference type="InterPro" id="IPR018982">
    <property type="entry name" value="RQC_domain"/>
</dbReference>
<dbReference type="EMBL" id="LR862151">
    <property type="protein sequence ID" value="CAD1833109.1"/>
    <property type="molecule type" value="Genomic_DNA"/>
</dbReference>
<sequence>MEAILKILRVFSFSSLPERDHPKDIRWEGLLGRHGHRKREIHLLSDPSSVKGKTAVVISPLLSLMQDQVMSLKQRGIKADYLGSTQTNRSVSTDAEKGSLDILYMTPEKAYSLPPSFWTNLLNAGICLLAVDEAHCISEWGHNFRKEYKQLHVLRDVLVNIPFVALTATATEKVQSDIIELVTEVSNYNANKSSTIIYCTTVKDTEQICDLLTNAGIRTGIYHGQMGSKAREESHRSFIRDEIHVMVATIAFGMGIDKPDVRCVIHYGCPKSLESYYQESGRCGRDGLPSICWLYYSRSDFAKADFYCSEAQNETQRKAIMQSFMAAQKYCFLPTCRRKFILGYFGEKSISDCGNCDNCKGTRKEKDLSRESVLLLSCIKSCGGRWGLNMPIDVLRGSRSRKILDNNYEELPLHGLGKDHPANWWKALGDLLIANVLANTVHETPLVLAITPEMIEEEEQGSLQRRVGDLQSLSFLDNQEFSEAEAKLYRMLLDIRMKLAKDNGTAPYAICGDQTIKMMTKRRPSTRANLAKVDGVNQHCCETKIGDSFLENIRRLSQELNLPLDNGALVWPTVQKGACTNTRGKTSPARFEAWKAWERMGCHFKKLLHANPWSNCKIGSTERLKLIKEELPENVSYEHIRSCLTVEELGIKVEELFAGKTADEAPVQVRESPASVHDAEVKEERGSCEECITDALEEWRKEEGGDEGSNGVGEEEVEGPSVAVLALVFCSLLVPLAFLFGRFPSGYGTDERPQQDQQPNVEKIMEKFRPTLPKGVMEKDVVQARGHLLEKPAINSSHNDAISNSQPKVPLPPQIATPKPLEPPDRSNGGNIHKKQAKDLKGDEVEKSCQLEFGSYCLWSVEHKEVMKDSTVKRLKDQLFVARAYYPSIAKLRGQENLTRELKQSIQDHERVLSVAIVDADLPPLIEKKVKNMEQTIARAKSCSVDCNNIDKKLRQILYLTEDETHFHMKQSAFLYRLGVQTMPKSLHCLSMRLTVEYFRSPPADSEQLHAHKFDTPKYRHYIIFSRNILAASVAINSTVMSSEVTGNMVFHLLTDAQNYYAMKLWCSRHSYKEAVLRVINFESLVLKKLHNVAPQKLFLSEEFRVSIHNMDQPTAKMRTEYLSVFSHSHFFLPEIFKNLQKVVILDDDVVVQRDLSPLWNLDLGNKILGKNIYDADSCAWMSGLNIIDFENWRKNNITDKYLLLLEQFQGNSEASLQASAFPISLLAFQNLIYPLDNKWTLSGFGYDYGLEADDARNAVSLHYNGNMKPWLDLGIPEYKKYWKKFLTRGERFMDECNAYP</sequence>
<keyword evidence="5" id="KW-0328">Glycosyltransferase</keyword>
<dbReference type="InterPro" id="IPR029044">
    <property type="entry name" value="Nucleotide-diphossugar_trans"/>
</dbReference>
<dbReference type="SUPFAM" id="SSF53448">
    <property type="entry name" value="Nucleotide-diphospho-sugar transferases"/>
    <property type="match status" value="1"/>
</dbReference>
<evidence type="ECO:0000256" key="3">
    <source>
        <dbReference type="ARBA" id="ARBA00005446"/>
    </source>
</evidence>
<evidence type="ECO:0000259" key="15">
    <source>
        <dbReference type="PROSITE" id="PS51194"/>
    </source>
</evidence>
<keyword evidence="6" id="KW-0547">Nucleotide-binding</keyword>
<dbReference type="Pfam" id="PF00570">
    <property type="entry name" value="HRDC"/>
    <property type="match status" value="1"/>
</dbReference>
<accession>A0A6V7PQH2</accession>
<comment type="catalytic activity">
    <reaction evidence="10">
        <text>Couples ATP hydrolysis with the unwinding of duplex DNA by translocating in the 3'-5' direction.</text>
        <dbReference type="EC" id="5.6.2.4"/>
    </reaction>
</comment>
<dbReference type="InterPro" id="IPR032284">
    <property type="entry name" value="RecQ_Zn-bd"/>
</dbReference>
<evidence type="ECO:0000256" key="5">
    <source>
        <dbReference type="ARBA" id="ARBA00022676"/>
    </source>
</evidence>
<dbReference type="GO" id="GO:0003677">
    <property type="term" value="F:DNA binding"/>
    <property type="evidence" value="ECO:0007669"/>
    <property type="project" value="UniProtKB-KW"/>
</dbReference>
<dbReference type="Gene3D" id="1.10.150.80">
    <property type="entry name" value="HRDC domain"/>
    <property type="match status" value="1"/>
</dbReference>
<dbReference type="InterPro" id="IPR036388">
    <property type="entry name" value="WH-like_DNA-bd_sf"/>
</dbReference>
<comment type="similarity">
    <text evidence="4">Belongs to the glycosyltransferase 8 family.</text>
</comment>
<dbReference type="Pfam" id="PF16124">
    <property type="entry name" value="RecQ_Zn_bind"/>
    <property type="match status" value="1"/>
</dbReference>
<feature type="compositionally biased region" description="Polar residues" evidence="12">
    <location>
        <begin position="794"/>
        <end position="807"/>
    </location>
</feature>
<dbReference type="SUPFAM" id="SSF46785">
    <property type="entry name" value="Winged helix' DNA-binding domain"/>
    <property type="match status" value="1"/>
</dbReference>
<keyword evidence="5" id="KW-0808">Transferase</keyword>
<dbReference type="GO" id="GO:0006310">
    <property type="term" value="P:DNA recombination"/>
    <property type="evidence" value="ECO:0007669"/>
    <property type="project" value="InterPro"/>
</dbReference>
<dbReference type="Gene3D" id="3.90.550.10">
    <property type="entry name" value="Spore Coat Polysaccharide Biosynthesis Protein SpsA, Chain A"/>
    <property type="match status" value="1"/>
</dbReference>
<dbReference type="PROSITE" id="PS51192">
    <property type="entry name" value="HELICASE_ATP_BIND_1"/>
    <property type="match status" value="1"/>
</dbReference>
<evidence type="ECO:0000259" key="14">
    <source>
        <dbReference type="PROSITE" id="PS51192"/>
    </source>
</evidence>
<evidence type="ECO:0000256" key="4">
    <source>
        <dbReference type="ARBA" id="ARBA00006351"/>
    </source>
</evidence>
<evidence type="ECO:0000256" key="2">
    <source>
        <dbReference type="ARBA" id="ARBA00004877"/>
    </source>
</evidence>
<keyword evidence="8" id="KW-0238">DNA-binding</keyword>
<dbReference type="InterPro" id="IPR001650">
    <property type="entry name" value="Helicase_C-like"/>
</dbReference>
<dbReference type="GO" id="GO:0006260">
    <property type="term" value="P:DNA replication"/>
    <property type="evidence" value="ECO:0007669"/>
    <property type="project" value="InterPro"/>
</dbReference>
<dbReference type="SUPFAM" id="SSF52540">
    <property type="entry name" value="P-loop containing nucleoside triphosphate hydrolases"/>
    <property type="match status" value="1"/>
</dbReference>
<feature type="domain" description="Helicase ATP-binding" evidence="14">
    <location>
        <begin position="41"/>
        <end position="188"/>
    </location>
</feature>
<dbReference type="SMART" id="SM00487">
    <property type="entry name" value="DEXDc"/>
    <property type="match status" value="1"/>
</dbReference>